<dbReference type="SUPFAM" id="SSF52317">
    <property type="entry name" value="Class I glutamine amidotransferase-like"/>
    <property type="match status" value="1"/>
</dbReference>
<dbReference type="SUPFAM" id="SSF46689">
    <property type="entry name" value="Homeodomain-like"/>
    <property type="match status" value="2"/>
</dbReference>
<dbReference type="AlphaFoldDB" id="A0A1B0ZMR3"/>
<gene>
    <name evidence="5" type="primary">cdhR</name>
    <name evidence="5" type="ORF">JL2886_00504</name>
    <name evidence="6" type="ORF">PXK24_04840</name>
</gene>
<dbReference type="Gene3D" id="3.40.50.880">
    <property type="match status" value="1"/>
</dbReference>
<keyword evidence="3" id="KW-0804">Transcription</keyword>
<dbReference type="OrthoDB" id="9793400at2"/>
<dbReference type="InterPro" id="IPR002818">
    <property type="entry name" value="DJ-1/PfpI"/>
</dbReference>
<keyword evidence="7" id="KW-1185">Reference proteome</keyword>
<dbReference type="Proteomes" id="UP001218364">
    <property type="component" value="Unassembled WGS sequence"/>
</dbReference>
<dbReference type="Pfam" id="PF12833">
    <property type="entry name" value="HTH_18"/>
    <property type="match status" value="1"/>
</dbReference>
<evidence type="ECO:0000256" key="1">
    <source>
        <dbReference type="ARBA" id="ARBA00023015"/>
    </source>
</evidence>
<dbReference type="InterPro" id="IPR052158">
    <property type="entry name" value="INH-QAR"/>
</dbReference>
<dbReference type="GO" id="GO:0043565">
    <property type="term" value="F:sequence-specific DNA binding"/>
    <property type="evidence" value="ECO:0007669"/>
    <property type="project" value="InterPro"/>
</dbReference>
<dbReference type="GO" id="GO:0003700">
    <property type="term" value="F:DNA-binding transcription factor activity"/>
    <property type="evidence" value="ECO:0007669"/>
    <property type="project" value="InterPro"/>
</dbReference>
<organism evidence="5 7">
    <name type="scientific">Phaeobacter gallaeciensis</name>
    <dbReference type="NCBI Taxonomy" id="60890"/>
    <lineage>
        <taxon>Bacteria</taxon>
        <taxon>Pseudomonadati</taxon>
        <taxon>Pseudomonadota</taxon>
        <taxon>Alphaproteobacteria</taxon>
        <taxon>Rhodobacterales</taxon>
        <taxon>Roseobacteraceae</taxon>
        <taxon>Phaeobacter</taxon>
    </lineage>
</organism>
<feature type="domain" description="HTH araC/xylS-type" evidence="4">
    <location>
        <begin position="235"/>
        <end position="333"/>
    </location>
</feature>
<name>A0A1B0ZMR3_9RHOB</name>
<keyword evidence="2" id="KW-0238">DNA-binding</keyword>
<evidence type="ECO:0000313" key="8">
    <source>
        <dbReference type="Proteomes" id="UP001218364"/>
    </source>
</evidence>
<accession>A0A1B0ZMR3</accession>
<dbReference type="RefSeq" id="WP_065270563.1">
    <property type="nucleotide sequence ID" value="NZ_CP015124.1"/>
</dbReference>
<dbReference type="CDD" id="cd03136">
    <property type="entry name" value="GATase1_AraC_ArgR_like"/>
    <property type="match status" value="1"/>
</dbReference>
<dbReference type="PANTHER" id="PTHR43130">
    <property type="entry name" value="ARAC-FAMILY TRANSCRIPTIONAL REGULATOR"/>
    <property type="match status" value="1"/>
</dbReference>
<dbReference type="PATRIC" id="fig|60890.4.peg.488"/>
<evidence type="ECO:0000256" key="3">
    <source>
        <dbReference type="ARBA" id="ARBA00023163"/>
    </source>
</evidence>
<dbReference type="InterPro" id="IPR020449">
    <property type="entry name" value="Tscrpt_reg_AraC-type_HTH"/>
</dbReference>
<dbReference type="Gene3D" id="1.10.10.60">
    <property type="entry name" value="Homeodomain-like"/>
    <property type="match status" value="1"/>
</dbReference>
<evidence type="ECO:0000313" key="5">
    <source>
        <dbReference type="EMBL" id="ANP35435.1"/>
    </source>
</evidence>
<dbReference type="InterPro" id="IPR018060">
    <property type="entry name" value="HTH_AraC"/>
</dbReference>
<sequence length="335" mass="37095">MTDDSFVQKGAAAKLDVPFEGEPQDFYFLLLKKATMLPVAAAIEPLRIANQVTNTRLYRWFVMTEDGEPIRCSNGMMITPDMPLRPLPADSLGFVCAGVEPQSTAGEATLNWLRRESRFGRSIGGICTGAFALAQAGLIKDQKFTLHWENQPGFIERFPRLTPSANTFEVSGPLMTCGGGNAATDLMLSLIEARHGKQLAIIVADMCLHARSGGQAAPQKSNFAVAIGSRNQRLLNALQLMQEAIEEPLQIGDLCARLDISRRQLERLFARYLNQSPMHVYCDMRLSHAFALMNETSMSVTEIALASGFNSTTHFSRQFKRKFGASPHFFRKGWS</sequence>
<reference evidence="6 8" key="2">
    <citation type="submission" date="2023-02" db="EMBL/GenBank/DDBJ databases">
        <title>Population genomics of bacteria associated with diatom.</title>
        <authorList>
            <person name="Xie J."/>
            <person name="Wang H."/>
        </authorList>
    </citation>
    <scope>NUCLEOTIDE SEQUENCE [LARGE SCALE GENOMIC DNA]</scope>
    <source>
        <strain evidence="6 8">PT47_8</strain>
    </source>
</reference>
<dbReference type="PRINTS" id="PR00032">
    <property type="entry name" value="HTHARAC"/>
</dbReference>
<dbReference type="PROSITE" id="PS01124">
    <property type="entry name" value="HTH_ARAC_FAMILY_2"/>
    <property type="match status" value="1"/>
</dbReference>
<evidence type="ECO:0000313" key="7">
    <source>
        <dbReference type="Proteomes" id="UP000092565"/>
    </source>
</evidence>
<dbReference type="Pfam" id="PF01965">
    <property type="entry name" value="DJ-1_PfpI"/>
    <property type="match status" value="1"/>
</dbReference>
<evidence type="ECO:0000313" key="6">
    <source>
        <dbReference type="EMBL" id="MDE4165007.1"/>
    </source>
</evidence>
<dbReference type="InterPro" id="IPR029062">
    <property type="entry name" value="Class_I_gatase-like"/>
</dbReference>
<protein>
    <submittedName>
        <fullName evidence="5">AraC family transcriptional regulator</fullName>
    </submittedName>
    <submittedName>
        <fullName evidence="6">GlxA family transcriptional regulator</fullName>
    </submittedName>
</protein>
<dbReference type="Proteomes" id="UP000092565">
    <property type="component" value="Chromosome"/>
</dbReference>
<keyword evidence="1" id="KW-0805">Transcription regulation</keyword>
<evidence type="ECO:0000259" key="4">
    <source>
        <dbReference type="PROSITE" id="PS01124"/>
    </source>
</evidence>
<reference evidence="5 7" key="1">
    <citation type="submission" date="2016-04" db="EMBL/GenBank/DDBJ databases">
        <authorList>
            <person name="Evans L.H."/>
            <person name="Alamgir A."/>
            <person name="Owens N."/>
            <person name="Weber N.D."/>
            <person name="Virtaneva K."/>
            <person name="Barbian K."/>
            <person name="Babar A."/>
            <person name="Rosenke K."/>
        </authorList>
    </citation>
    <scope>NUCLEOTIDE SEQUENCE [LARGE SCALE GENOMIC DNA]</scope>
    <source>
        <strain evidence="5 7">JL2886</strain>
    </source>
</reference>
<dbReference type="EMBL" id="JARCJK010000001">
    <property type="protein sequence ID" value="MDE4165007.1"/>
    <property type="molecule type" value="Genomic_DNA"/>
</dbReference>
<dbReference type="SMART" id="SM00342">
    <property type="entry name" value="HTH_ARAC"/>
    <property type="match status" value="1"/>
</dbReference>
<proteinExistence type="predicted"/>
<dbReference type="PANTHER" id="PTHR43130:SF3">
    <property type="entry name" value="HTH-TYPE TRANSCRIPTIONAL REGULATOR RV1931C"/>
    <property type="match status" value="1"/>
</dbReference>
<dbReference type="EMBL" id="CP015124">
    <property type="protein sequence ID" value="ANP35435.1"/>
    <property type="molecule type" value="Genomic_DNA"/>
</dbReference>
<evidence type="ECO:0000256" key="2">
    <source>
        <dbReference type="ARBA" id="ARBA00023125"/>
    </source>
</evidence>
<dbReference type="InterPro" id="IPR009057">
    <property type="entry name" value="Homeodomain-like_sf"/>
</dbReference>